<dbReference type="Proteomes" id="UP000799766">
    <property type="component" value="Unassembled WGS sequence"/>
</dbReference>
<sequence length="237" mass="26006">MLFERSFIPRLGYLQNPSLPSPHNTPPSFCVSGLAPSVARPSLLPPPAAQREWLLPSASPSSSAAFGLRDLPSTSASDRARIAGSASELRSVLRTCFVYVPTYVHMVWEAHIVRAGAGRAFLFYFSSVGRLGALAAARRGGLQKRGSGTCSCVRSGRRCANKGYVHFHWRDWAQDGAGDATLSDGKRTLIMFGSTFVRHRGDGRDKRTKKSECLKRTKTKNEKGANGWTKYLLEYPN</sequence>
<dbReference type="EMBL" id="MU001680">
    <property type="protein sequence ID" value="KAF2457590.1"/>
    <property type="molecule type" value="Genomic_DNA"/>
</dbReference>
<proteinExistence type="predicted"/>
<protein>
    <submittedName>
        <fullName evidence="1">Uncharacterized protein</fullName>
    </submittedName>
</protein>
<evidence type="ECO:0000313" key="1">
    <source>
        <dbReference type="EMBL" id="KAF2457590.1"/>
    </source>
</evidence>
<organism evidence="1 2">
    <name type="scientific">Lineolata rhizophorae</name>
    <dbReference type="NCBI Taxonomy" id="578093"/>
    <lineage>
        <taxon>Eukaryota</taxon>
        <taxon>Fungi</taxon>
        <taxon>Dikarya</taxon>
        <taxon>Ascomycota</taxon>
        <taxon>Pezizomycotina</taxon>
        <taxon>Dothideomycetes</taxon>
        <taxon>Dothideomycetes incertae sedis</taxon>
        <taxon>Lineolatales</taxon>
        <taxon>Lineolataceae</taxon>
        <taxon>Lineolata</taxon>
    </lineage>
</organism>
<keyword evidence="2" id="KW-1185">Reference proteome</keyword>
<accession>A0A6A6P0S1</accession>
<gene>
    <name evidence="1" type="ORF">BDY21DRAFT_344269</name>
</gene>
<dbReference type="AlphaFoldDB" id="A0A6A6P0S1"/>
<name>A0A6A6P0S1_9PEZI</name>
<reference evidence="1" key="1">
    <citation type="journal article" date="2020" name="Stud. Mycol.">
        <title>101 Dothideomycetes genomes: a test case for predicting lifestyles and emergence of pathogens.</title>
        <authorList>
            <person name="Haridas S."/>
            <person name="Albert R."/>
            <person name="Binder M."/>
            <person name="Bloem J."/>
            <person name="Labutti K."/>
            <person name="Salamov A."/>
            <person name="Andreopoulos B."/>
            <person name="Baker S."/>
            <person name="Barry K."/>
            <person name="Bills G."/>
            <person name="Bluhm B."/>
            <person name="Cannon C."/>
            <person name="Castanera R."/>
            <person name="Culley D."/>
            <person name="Daum C."/>
            <person name="Ezra D."/>
            <person name="Gonzalez J."/>
            <person name="Henrissat B."/>
            <person name="Kuo A."/>
            <person name="Liang C."/>
            <person name="Lipzen A."/>
            <person name="Lutzoni F."/>
            <person name="Magnuson J."/>
            <person name="Mondo S."/>
            <person name="Nolan M."/>
            <person name="Ohm R."/>
            <person name="Pangilinan J."/>
            <person name="Park H.-J."/>
            <person name="Ramirez L."/>
            <person name="Alfaro M."/>
            <person name="Sun H."/>
            <person name="Tritt A."/>
            <person name="Yoshinaga Y."/>
            <person name="Zwiers L.-H."/>
            <person name="Turgeon B."/>
            <person name="Goodwin S."/>
            <person name="Spatafora J."/>
            <person name="Crous P."/>
            <person name="Grigoriev I."/>
        </authorList>
    </citation>
    <scope>NUCLEOTIDE SEQUENCE</scope>
    <source>
        <strain evidence="1">ATCC 16933</strain>
    </source>
</reference>
<evidence type="ECO:0000313" key="2">
    <source>
        <dbReference type="Proteomes" id="UP000799766"/>
    </source>
</evidence>